<feature type="transmembrane region" description="Helical" evidence="9">
    <location>
        <begin position="82"/>
        <end position="100"/>
    </location>
</feature>
<dbReference type="eggNOG" id="COG1270">
    <property type="taxonomic scope" value="Bacteria"/>
</dbReference>
<dbReference type="KEGG" id="shi:Shel_21170"/>
<dbReference type="GO" id="GO:0009236">
    <property type="term" value="P:cobalamin biosynthetic process"/>
    <property type="evidence" value="ECO:0007669"/>
    <property type="project" value="UniProtKB-UniRule"/>
</dbReference>
<evidence type="ECO:0000256" key="9">
    <source>
        <dbReference type="HAMAP-Rule" id="MF_00024"/>
    </source>
</evidence>
<dbReference type="PANTHER" id="PTHR34308:SF1">
    <property type="entry name" value="COBALAMIN BIOSYNTHESIS PROTEIN CBIB"/>
    <property type="match status" value="1"/>
</dbReference>
<keyword evidence="11" id="KW-1185">Reference proteome</keyword>
<reference evidence="10 11" key="1">
    <citation type="journal article" date="2009" name="Stand. Genomic Sci.">
        <title>Complete genome sequence of Slackia heliotrinireducens type strain (RHS 1).</title>
        <authorList>
            <person name="Pukall R."/>
            <person name="Lapidus A."/>
            <person name="Nolan M."/>
            <person name="Copeland A."/>
            <person name="Glavina Del Rio T."/>
            <person name="Lucas S."/>
            <person name="Chen F."/>
            <person name="Tice H."/>
            <person name="Cheng J.F."/>
            <person name="Chertkov O."/>
            <person name="Bruce D."/>
            <person name="Goodwin L."/>
            <person name="Kuske C."/>
            <person name="Brettin T."/>
            <person name="Detter J.C."/>
            <person name="Han C."/>
            <person name="Pitluck S."/>
            <person name="Pati A."/>
            <person name="Mavrommatis K."/>
            <person name="Ivanova N."/>
            <person name="Ovchinnikova G."/>
            <person name="Chen A."/>
            <person name="Palaniappan K."/>
            <person name="Schneider S."/>
            <person name="Rohde M."/>
            <person name="Chain P."/>
            <person name="D'haeseleer P."/>
            <person name="Goker M."/>
            <person name="Bristow J."/>
            <person name="Eisen J.A."/>
            <person name="Markowitz V."/>
            <person name="Kyrpides N.C."/>
            <person name="Klenk H.P."/>
            <person name="Hugenholtz P."/>
        </authorList>
    </citation>
    <scope>NUCLEOTIDE SEQUENCE [LARGE SCALE GENOMIC DNA]</scope>
    <source>
        <strain evidence="11">ATCC 29202 / DSM 20476 / NCTC 11029 / RHS 1</strain>
    </source>
</reference>
<protein>
    <recommendedName>
        <fullName evidence="9">Cobalamin biosynthesis protein CobD</fullName>
    </recommendedName>
</protein>
<dbReference type="UniPathway" id="UPA00148"/>
<dbReference type="GO" id="GO:0015420">
    <property type="term" value="F:ABC-type vitamin B12 transporter activity"/>
    <property type="evidence" value="ECO:0007669"/>
    <property type="project" value="UniProtKB-UniRule"/>
</dbReference>
<evidence type="ECO:0000256" key="8">
    <source>
        <dbReference type="ARBA" id="ARBA00023136"/>
    </source>
</evidence>
<keyword evidence="6 9" id="KW-0812">Transmembrane</keyword>
<feature type="transmembrane region" description="Helical" evidence="9">
    <location>
        <begin position="54"/>
        <end position="76"/>
    </location>
</feature>
<dbReference type="GO" id="GO:0048472">
    <property type="term" value="F:threonine-phosphate decarboxylase activity"/>
    <property type="evidence" value="ECO:0007669"/>
    <property type="project" value="InterPro"/>
</dbReference>
<sequence>MLHHVACIAVGFVADLLFGDPYSLPHPVRWIGRLIAALENPLRRAFPKTDKGEFWAGVCLTVLVAGISTACAAGLIWACGLISGWLAFGVECLVCYQMLACKSLKVESMKVYDALVGGSLEDARHAVSMIVGRDTRNLDAQGITKATVETIAENASDGVVAPLLYMALFGPVGAVAYKSVNTMDSMVGYVNDRYRHFGTAAAKLDDVLNFLPARIGGALMCAAAGLVGQDPKGAWRMFRRDRLKHPSPNSAHTEAACAGALGIQLAGGGTYGGVYKPKPTLGDPVRDIESDDIVRANRLLYATSTLSVLAAMSLAAVLWVGIL</sequence>
<dbReference type="AlphaFoldDB" id="C7N893"/>
<dbReference type="Pfam" id="PF03186">
    <property type="entry name" value="CobD_Cbib"/>
    <property type="match status" value="1"/>
</dbReference>
<dbReference type="STRING" id="471855.Shel_21170"/>
<dbReference type="GO" id="GO:0005886">
    <property type="term" value="C:plasma membrane"/>
    <property type="evidence" value="ECO:0007669"/>
    <property type="project" value="UniProtKB-SubCell"/>
</dbReference>
<comment type="pathway">
    <text evidence="2 9">Cofactor biosynthesis; adenosylcobalamin biosynthesis.</text>
</comment>
<dbReference type="NCBIfam" id="TIGR00380">
    <property type="entry name" value="cobal_cbiB"/>
    <property type="match status" value="1"/>
</dbReference>
<dbReference type="Proteomes" id="UP000002026">
    <property type="component" value="Chromosome"/>
</dbReference>
<dbReference type="HAMAP" id="MF_00024">
    <property type="entry name" value="CobD_CbiB"/>
    <property type="match status" value="1"/>
</dbReference>
<comment type="subcellular location">
    <subcellularLocation>
        <location evidence="1 9">Cell membrane</location>
        <topology evidence="1 9">Multi-pass membrane protein</topology>
    </subcellularLocation>
</comment>
<evidence type="ECO:0000313" key="11">
    <source>
        <dbReference type="Proteomes" id="UP000002026"/>
    </source>
</evidence>
<comment type="similarity">
    <text evidence="3 9">Belongs to the CobD/CbiB family.</text>
</comment>
<evidence type="ECO:0000256" key="1">
    <source>
        <dbReference type="ARBA" id="ARBA00004651"/>
    </source>
</evidence>
<evidence type="ECO:0000256" key="7">
    <source>
        <dbReference type="ARBA" id="ARBA00022989"/>
    </source>
</evidence>
<proteinExistence type="inferred from homology"/>
<comment type="function">
    <text evidence="9">Converts cobyric acid to cobinamide by the addition of aminopropanol on the F carboxylic group.</text>
</comment>
<comment type="caution">
    <text evidence="9">Lacks conserved residue(s) required for the propagation of feature annotation.</text>
</comment>
<evidence type="ECO:0000256" key="5">
    <source>
        <dbReference type="ARBA" id="ARBA00022573"/>
    </source>
</evidence>
<dbReference type="InterPro" id="IPR004485">
    <property type="entry name" value="Cobalamin_biosynth_CobD/CbiB"/>
</dbReference>
<gene>
    <name evidence="9" type="primary">cobD</name>
    <name evidence="10" type="ordered locus">Shel_21170</name>
</gene>
<keyword evidence="5 9" id="KW-0169">Cobalamin biosynthesis</keyword>
<dbReference type="PANTHER" id="PTHR34308">
    <property type="entry name" value="COBALAMIN BIOSYNTHESIS PROTEIN CBIB"/>
    <property type="match status" value="1"/>
</dbReference>
<dbReference type="HOGENOM" id="CLU_054212_0_0_11"/>
<name>C7N893_SLAHD</name>
<evidence type="ECO:0000256" key="2">
    <source>
        <dbReference type="ARBA" id="ARBA00004953"/>
    </source>
</evidence>
<keyword evidence="7 9" id="KW-1133">Transmembrane helix</keyword>
<evidence type="ECO:0000256" key="4">
    <source>
        <dbReference type="ARBA" id="ARBA00022475"/>
    </source>
</evidence>
<feature type="transmembrane region" description="Helical" evidence="9">
    <location>
        <begin position="299"/>
        <end position="322"/>
    </location>
</feature>
<dbReference type="EMBL" id="CP001684">
    <property type="protein sequence ID" value="ACV23128.1"/>
    <property type="molecule type" value="Genomic_DNA"/>
</dbReference>
<evidence type="ECO:0000313" key="10">
    <source>
        <dbReference type="EMBL" id="ACV23128.1"/>
    </source>
</evidence>
<dbReference type="RefSeq" id="WP_012799228.1">
    <property type="nucleotide sequence ID" value="NC_013165.1"/>
</dbReference>
<organism evidence="10 11">
    <name type="scientific">Slackia heliotrinireducens (strain ATCC 29202 / DSM 20476 / NCTC 11029 / RHS 1)</name>
    <name type="common">Peptococcus heliotrinreducens</name>
    <dbReference type="NCBI Taxonomy" id="471855"/>
    <lineage>
        <taxon>Bacteria</taxon>
        <taxon>Bacillati</taxon>
        <taxon>Actinomycetota</taxon>
        <taxon>Coriobacteriia</taxon>
        <taxon>Eggerthellales</taxon>
        <taxon>Eggerthellaceae</taxon>
        <taxon>Slackia</taxon>
    </lineage>
</organism>
<keyword evidence="8 9" id="KW-0472">Membrane</keyword>
<keyword evidence="4 9" id="KW-1003">Cell membrane</keyword>
<evidence type="ECO:0000256" key="3">
    <source>
        <dbReference type="ARBA" id="ARBA00006263"/>
    </source>
</evidence>
<accession>C7N893</accession>
<evidence type="ECO:0000256" key="6">
    <source>
        <dbReference type="ARBA" id="ARBA00022692"/>
    </source>
</evidence>